<name>A0A0L6VPR9_9BASI</name>
<sequence>LPTGTVFLSTTGPSRVVGVATMMTCSIISSVVWIHVDDGVVTASSNRAMWDFQSILESKLSVTWDGNLHTIVGIKVERPSPDIIILSQPFLTDKILEKFTSALCNMRLDTSRCGVVEVSL</sequence>
<protein>
    <submittedName>
        <fullName evidence="1">Uncharacterized protein</fullName>
    </submittedName>
</protein>
<feature type="non-terminal residue" evidence="1">
    <location>
        <position position="1"/>
    </location>
</feature>
<organism evidence="1 2">
    <name type="scientific">Puccinia sorghi</name>
    <dbReference type="NCBI Taxonomy" id="27349"/>
    <lineage>
        <taxon>Eukaryota</taxon>
        <taxon>Fungi</taxon>
        <taxon>Dikarya</taxon>
        <taxon>Basidiomycota</taxon>
        <taxon>Pucciniomycotina</taxon>
        <taxon>Pucciniomycetes</taxon>
        <taxon>Pucciniales</taxon>
        <taxon>Pucciniaceae</taxon>
        <taxon>Puccinia</taxon>
    </lineage>
</organism>
<keyword evidence="2" id="KW-1185">Reference proteome</keyword>
<dbReference type="EMBL" id="LAVV01002577">
    <property type="protein sequence ID" value="KNZ62709.1"/>
    <property type="molecule type" value="Genomic_DNA"/>
</dbReference>
<reference evidence="1 2" key="1">
    <citation type="submission" date="2015-08" db="EMBL/GenBank/DDBJ databases">
        <title>Next Generation Sequencing and Analysis of the Genome of Puccinia sorghi L Schw, the Causal Agent of Maize Common Rust.</title>
        <authorList>
            <person name="Rochi L."/>
            <person name="Burguener G."/>
            <person name="Darino M."/>
            <person name="Turjanski A."/>
            <person name="Kreff E."/>
            <person name="Dieguez M.J."/>
            <person name="Sacco F."/>
        </authorList>
    </citation>
    <scope>NUCLEOTIDE SEQUENCE [LARGE SCALE GENOMIC DNA]</scope>
    <source>
        <strain evidence="1 2">RO10H11247</strain>
    </source>
</reference>
<accession>A0A0L6VPR9</accession>
<evidence type="ECO:0000313" key="2">
    <source>
        <dbReference type="Proteomes" id="UP000037035"/>
    </source>
</evidence>
<dbReference type="OrthoDB" id="413361at2759"/>
<dbReference type="AlphaFoldDB" id="A0A0L6VPR9"/>
<gene>
    <name evidence="1" type="ORF">VP01_1231g1</name>
</gene>
<comment type="caution">
    <text evidence="1">The sequence shown here is derived from an EMBL/GenBank/DDBJ whole genome shotgun (WGS) entry which is preliminary data.</text>
</comment>
<dbReference type="Proteomes" id="UP000037035">
    <property type="component" value="Unassembled WGS sequence"/>
</dbReference>
<evidence type="ECO:0000313" key="1">
    <source>
        <dbReference type="EMBL" id="KNZ62709.1"/>
    </source>
</evidence>
<dbReference type="VEuPathDB" id="FungiDB:VP01_1231g1"/>
<proteinExistence type="predicted"/>